<organism evidence="2 3">
    <name type="scientific">Microcystis aeruginosa PCC 9443</name>
    <dbReference type="NCBI Taxonomy" id="1160281"/>
    <lineage>
        <taxon>Bacteria</taxon>
        <taxon>Bacillati</taxon>
        <taxon>Cyanobacteriota</taxon>
        <taxon>Cyanophyceae</taxon>
        <taxon>Oscillatoriophycideae</taxon>
        <taxon>Chroococcales</taxon>
        <taxon>Microcystaceae</taxon>
        <taxon>Microcystis</taxon>
    </lineage>
</organism>
<reference evidence="2 3" key="1">
    <citation type="submission" date="2012-04" db="EMBL/GenBank/DDBJ databases">
        <authorList>
            <person name="Genoscope - CEA"/>
        </authorList>
    </citation>
    <scope>NUCLEOTIDE SEQUENCE [LARGE SCALE GENOMIC DNA]</scope>
    <source>
        <strain evidence="2 3">9443</strain>
    </source>
</reference>
<dbReference type="InterPro" id="IPR041685">
    <property type="entry name" value="AAA_GajA/Old/RecF-like"/>
</dbReference>
<dbReference type="Gene3D" id="3.40.50.300">
    <property type="entry name" value="P-loop containing nucleotide triphosphate hydrolases"/>
    <property type="match status" value="1"/>
</dbReference>
<gene>
    <name evidence="2" type="ORF">MICAC_1370006</name>
</gene>
<dbReference type="PANTHER" id="PTHR43581">
    <property type="entry name" value="ATP/GTP PHOSPHATASE"/>
    <property type="match status" value="1"/>
</dbReference>
<dbReference type="PANTHER" id="PTHR43581:SF4">
    <property type="entry name" value="ATP_GTP PHOSPHATASE"/>
    <property type="match status" value="1"/>
</dbReference>
<evidence type="ECO:0000313" key="3">
    <source>
        <dbReference type="Proteomes" id="UP000003480"/>
    </source>
</evidence>
<dbReference type="Pfam" id="PF13175">
    <property type="entry name" value="AAA_15"/>
    <property type="match status" value="1"/>
</dbReference>
<dbReference type="InterPro" id="IPR027417">
    <property type="entry name" value="P-loop_NTPase"/>
</dbReference>
<dbReference type="RefSeq" id="WP_002765956.1">
    <property type="nucleotide sequence ID" value="NZ_HE972947.1"/>
</dbReference>
<feature type="domain" description="AAA+ ATPase" evidence="1">
    <location>
        <begin position="24"/>
        <end position="367"/>
    </location>
</feature>
<proteinExistence type="predicted"/>
<dbReference type="HOGENOM" id="CLU_063816_1_0_3"/>
<protein>
    <recommendedName>
        <fullName evidence="1">AAA+ ATPase domain-containing protein</fullName>
    </recommendedName>
</protein>
<dbReference type="SMART" id="SM00382">
    <property type="entry name" value="AAA"/>
    <property type="match status" value="1"/>
</dbReference>
<evidence type="ECO:0000313" key="2">
    <source>
        <dbReference type="EMBL" id="CCI00915.1"/>
    </source>
</evidence>
<comment type="caution">
    <text evidence="2">The sequence shown here is derived from an EMBL/GenBank/DDBJ whole genome shotgun (WGS) entry which is preliminary data.</text>
</comment>
<sequence>MTKSLENITIHQFRGLRELELKNLGQINLLVGINNSGKTSVLEALSIYCHPLDLKVWLNTARQREQEYRVSRTPYLDSLQWLFTHDAMIEQEKLNHGVISITGNGSFKVQKIEAIYEELEGIILIDNPEDKLHINQIISEENEDLIDNNEDLWETRKGINLSITVFMAQEQLISLINYPQNPLKENYQLWENSSLSRLSGKKEPSLLTSLVSPASHRSDIGQFRLLSEVRFANFKTDVIDLLRQMDSNISDLEILLPPHSLSSRFNIYIQHEKLGLVPVSTFGDGVRRLLHIALKLASVKGGILFIDELESAIHTETLQSSFNWLVKWCQKMNVQLFATTHSLEAVDALLEVTERESDLVLYRLEPKENYTRVVRHDWTRLKSLREDLGQEVRWFVGESRTYIDWSGR</sequence>
<dbReference type="Proteomes" id="UP000003480">
    <property type="component" value="Unassembled WGS sequence"/>
</dbReference>
<name>I4FZ04_MICAE</name>
<accession>I4FZ04</accession>
<dbReference type="SUPFAM" id="SSF52540">
    <property type="entry name" value="P-loop containing nucleoside triphosphate hydrolases"/>
    <property type="match status" value="1"/>
</dbReference>
<evidence type="ECO:0000259" key="1">
    <source>
        <dbReference type="SMART" id="SM00382"/>
    </source>
</evidence>
<dbReference type="AlphaFoldDB" id="I4FZ04"/>
<dbReference type="EMBL" id="CAIJ01000043">
    <property type="protein sequence ID" value="CCI00915.1"/>
    <property type="molecule type" value="Genomic_DNA"/>
</dbReference>
<dbReference type="InterPro" id="IPR051396">
    <property type="entry name" value="Bact_Antivir_Def_Nuclease"/>
</dbReference>
<dbReference type="InterPro" id="IPR003593">
    <property type="entry name" value="AAA+_ATPase"/>
</dbReference>